<feature type="non-terminal residue" evidence="1">
    <location>
        <position position="1"/>
    </location>
</feature>
<evidence type="ECO:0000313" key="1">
    <source>
        <dbReference type="EMBL" id="KAL0161203.1"/>
    </source>
</evidence>
<reference evidence="1 2" key="1">
    <citation type="submission" date="2024-05" db="EMBL/GenBank/DDBJ databases">
        <title>Genome sequencing and assembly of Indian major carp, Cirrhinus mrigala (Hamilton, 1822).</title>
        <authorList>
            <person name="Mohindra V."/>
            <person name="Chowdhury L.M."/>
            <person name="Lal K."/>
            <person name="Jena J.K."/>
        </authorList>
    </citation>
    <scope>NUCLEOTIDE SEQUENCE [LARGE SCALE GENOMIC DNA]</scope>
    <source>
        <strain evidence="1">CM1030</strain>
        <tissue evidence="1">Blood</tissue>
    </source>
</reference>
<gene>
    <name evidence="1" type="ORF">M9458_044928</name>
</gene>
<dbReference type="AlphaFoldDB" id="A0ABD0NHE3"/>
<dbReference type="Proteomes" id="UP001529510">
    <property type="component" value="Unassembled WGS sequence"/>
</dbReference>
<keyword evidence="2" id="KW-1185">Reference proteome</keyword>
<sequence length="63" mass="7531">SCCNVMEDLQHMEEMNVPSNLRLIVMKLPYKFREKWRAAACELQEHRGNRAMFSDLVSFIERQ</sequence>
<organism evidence="1 2">
    <name type="scientific">Cirrhinus mrigala</name>
    <name type="common">Mrigala</name>
    <dbReference type="NCBI Taxonomy" id="683832"/>
    <lineage>
        <taxon>Eukaryota</taxon>
        <taxon>Metazoa</taxon>
        <taxon>Chordata</taxon>
        <taxon>Craniata</taxon>
        <taxon>Vertebrata</taxon>
        <taxon>Euteleostomi</taxon>
        <taxon>Actinopterygii</taxon>
        <taxon>Neopterygii</taxon>
        <taxon>Teleostei</taxon>
        <taxon>Ostariophysi</taxon>
        <taxon>Cypriniformes</taxon>
        <taxon>Cyprinidae</taxon>
        <taxon>Labeoninae</taxon>
        <taxon>Labeonini</taxon>
        <taxon>Cirrhinus</taxon>
    </lineage>
</organism>
<protein>
    <submittedName>
        <fullName evidence="1">Uncharacterized protein</fullName>
    </submittedName>
</protein>
<evidence type="ECO:0000313" key="2">
    <source>
        <dbReference type="Proteomes" id="UP001529510"/>
    </source>
</evidence>
<accession>A0ABD0NHE3</accession>
<dbReference type="EMBL" id="JAMKFB020000022">
    <property type="protein sequence ID" value="KAL0161203.1"/>
    <property type="molecule type" value="Genomic_DNA"/>
</dbReference>
<feature type="non-terminal residue" evidence="1">
    <location>
        <position position="63"/>
    </location>
</feature>
<proteinExistence type="predicted"/>
<name>A0ABD0NHE3_CIRMR</name>
<comment type="caution">
    <text evidence="1">The sequence shown here is derived from an EMBL/GenBank/DDBJ whole genome shotgun (WGS) entry which is preliminary data.</text>
</comment>